<dbReference type="PROSITE" id="PS50893">
    <property type="entry name" value="ABC_TRANSPORTER_2"/>
    <property type="match status" value="1"/>
</dbReference>
<gene>
    <name evidence="10" type="ORF">CE91St55_15150</name>
</gene>
<keyword evidence="4" id="KW-1003">Cell membrane</keyword>
<evidence type="ECO:0000256" key="3">
    <source>
        <dbReference type="ARBA" id="ARBA00022448"/>
    </source>
</evidence>
<dbReference type="AlphaFoldDB" id="A0AA37JEA7"/>
<dbReference type="FunFam" id="3.40.50.300:FF:000224">
    <property type="entry name" value="Energy-coupling factor transporter ATP-binding protein EcfA"/>
    <property type="match status" value="1"/>
</dbReference>
<comment type="subcellular location">
    <subcellularLocation>
        <location evidence="1">Cell membrane</location>
        <topology evidence="1">Peripheral membrane protein</topology>
    </subcellularLocation>
</comment>
<proteinExistence type="inferred from homology"/>
<dbReference type="GO" id="GO:0005524">
    <property type="term" value="F:ATP binding"/>
    <property type="evidence" value="ECO:0007669"/>
    <property type="project" value="UniProtKB-KW"/>
</dbReference>
<dbReference type="InterPro" id="IPR015856">
    <property type="entry name" value="ABC_transpr_CbiO/EcfA_su"/>
</dbReference>
<keyword evidence="5" id="KW-0547">Nucleotide-binding</keyword>
<comment type="caution">
    <text evidence="10">The sequence shown here is derived from an EMBL/GenBank/DDBJ whole genome shotgun (WGS) entry which is preliminary data.</text>
</comment>
<dbReference type="InterPro" id="IPR003439">
    <property type="entry name" value="ABC_transporter-like_ATP-bd"/>
</dbReference>
<keyword evidence="7" id="KW-1278">Translocase</keyword>
<dbReference type="InterPro" id="IPR027417">
    <property type="entry name" value="P-loop_NTPase"/>
</dbReference>
<dbReference type="InterPro" id="IPR003593">
    <property type="entry name" value="AAA+_ATPase"/>
</dbReference>
<organism evidence="10 11">
    <name type="scientific">Hungatella hathewayi</name>
    <dbReference type="NCBI Taxonomy" id="154046"/>
    <lineage>
        <taxon>Bacteria</taxon>
        <taxon>Bacillati</taxon>
        <taxon>Bacillota</taxon>
        <taxon>Clostridia</taxon>
        <taxon>Lachnospirales</taxon>
        <taxon>Lachnospiraceae</taxon>
        <taxon>Hungatella</taxon>
    </lineage>
</organism>
<evidence type="ECO:0000313" key="10">
    <source>
        <dbReference type="EMBL" id="GKG99533.1"/>
    </source>
</evidence>
<protein>
    <submittedName>
        <fullName evidence="10">ABC transporter ATP-binding protein</fullName>
    </submittedName>
</protein>
<evidence type="ECO:0000313" key="11">
    <source>
        <dbReference type="Proteomes" id="UP001055091"/>
    </source>
</evidence>
<sequence length="285" mass="31797">MEDIIQVCNVSFSYNGEGKKVLHDISFEVKKGEILAVIGENDSGKSTLCQILVGLIPHYITGELEGDVIIEDTKISDLSMGELATKIGLVFQNPFNQLTYTTSTVRDELAFGLGNIGVPRDEMLLRVEQMAKLMRVTEILDRNPLQLSGGQVQRVALGSCLIMNPDIVVLDECCSQLDPMGSEEIFSIINDLKERGMTIIIVDHDMERVARIADRVMVLHDSEIMKLEKTTVVFSDKSLREYAGVPDFTIMGECLEEMNLYHGPLLVREEETVSAVLASRIEEER</sequence>
<evidence type="ECO:0000259" key="9">
    <source>
        <dbReference type="PROSITE" id="PS50893"/>
    </source>
</evidence>
<feature type="domain" description="ABC transporter" evidence="9">
    <location>
        <begin position="5"/>
        <end position="246"/>
    </location>
</feature>
<dbReference type="EMBL" id="BQNJ01000001">
    <property type="protein sequence ID" value="GKG99533.1"/>
    <property type="molecule type" value="Genomic_DNA"/>
</dbReference>
<dbReference type="CDD" id="cd03225">
    <property type="entry name" value="ABC_cobalt_CbiO_domain1"/>
    <property type="match status" value="1"/>
</dbReference>
<reference evidence="10" key="1">
    <citation type="submission" date="2022-01" db="EMBL/GenBank/DDBJ databases">
        <title>Novel bile acid biosynthetic pathways are enriched in the microbiome of centenarians.</title>
        <authorList>
            <person name="Sato Y."/>
            <person name="Atarashi K."/>
            <person name="Plichta R.D."/>
            <person name="Arai Y."/>
            <person name="Sasajima S."/>
            <person name="Kearney M.S."/>
            <person name="Suda W."/>
            <person name="Takeshita K."/>
            <person name="Sasaki T."/>
            <person name="Okamoto S."/>
            <person name="Skelly N.A."/>
            <person name="Okamura Y."/>
            <person name="Vlamakis H."/>
            <person name="Li Y."/>
            <person name="Tanoue T."/>
            <person name="Takei H."/>
            <person name="Nittono H."/>
            <person name="Narushima S."/>
            <person name="Irie J."/>
            <person name="Itoh H."/>
            <person name="Moriya K."/>
            <person name="Sugiura Y."/>
            <person name="Suematsu M."/>
            <person name="Moritoki N."/>
            <person name="Shibata S."/>
            <person name="Littman R.D."/>
            <person name="Fischbach A.M."/>
            <person name="Uwamino Y."/>
            <person name="Inoue T."/>
            <person name="Honda A."/>
            <person name="Hattori M."/>
            <person name="Murai T."/>
            <person name="Xavier J.R."/>
            <person name="Hirose N."/>
            <person name="Honda K."/>
        </authorList>
    </citation>
    <scope>NUCLEOTIDE SEQUENCE</scope>
    <source>
        <strain evidence="10">CE91-St55</strain>
    </source>
</reference>
<evidence type="ECO:0000256" key="8">
    <source>
        <dbReference type="ARBA" id="ARBA00023136"/>
    </source>
</evidence>
<dbReference type="SMART" id="SM00382">
    <property type="entry name" value="AAA"/>
    <property type="match status" value="1"/>
</dbReference>
<accession>A0AA37JEA7</accession>
<evidence type="ECO:0000256" key="7">
    <source>
        <dbReference type="ARBA" id="ARBA00022967"/>
    </source>
</evidence>
<evidence type="ECO:0000256" key="2">
    <source>
        <dbReference type="ARBA" id="ARBA00005417"/>
    </source>
</evidence>
<dbReference type="PANTHER" id="PTHR43553">
    <property type="entry name" value="HEAVY METAL TRANSPORTER"/>
    <property type="match status" value="1"/>
</dbReference>
<keyword evidence="8" id="KW-0472">Membrane</keyword>
<name>A0AA37JEA7_9FIRM</name>
<keyword evidence="6 10" id="KW-0067">ATP-binding</keyword>
<evidence type="ECO:0000256" key="5">
    <source>
        <dbReference type="ARBA" id="ARBA00022741"/>
    </source>
</evidence>
<dbReference type="Proteomes" id="UP001055091">
    <property type="component" value="Unassembled WGS sequence"/>
</dbReference>
<dbReference type="SUPFAM" id="SSF52540">
    <property type="entry name" value="P-loop containing nucleoside triphosphate hydrolases"/>
    <property type="match status" value="1"/>
</dbReference>
<dbReference type="InterPro" id="IPR050095">
    <property type="entry name" value="ECF_ABC_transporter_ATP-bd"/>
</dbReference>
<dbReference type="RefSeq" id="WP_118043042.1">
    <property type="nucleotide sequence ID" value="NZ_BQNJ01000001.1"/>
</dbReference>
<dbReference type="Gene3D" id="3.40.50.300">
    <property type="entry name" value="P-loop containing nucleotide triphosphate hydrolases"/>
    <property type="match status" value="1"/>
</dbReference>
<dbReference type="GO" id="GO:0043190">
    <property type="term" value="C:ATP-binding cassette (ABC) transporter complex"/>
    <property type="evidence" value="ECO:0007669"/>
    <property type="project" value="TreeGrafter"/>
</dbReference>
<evidence type="ECO:0000256" key="4">
    <source>
        <dbReference type="ARBA" id="ARBA00022475"/>
    </source>
</evidence>
<comment type="similarity">
    <text evidence="2">Belongs to the ABC transporter superfamily.</text>
</comment>
<dbReference type="GO" id="GO:0016887">
    <property type="term" value="F:ATP hydrolysis activity"/>
    <property type="evidence" value="ECO:0007669"/>
    <property type="project" value="InterPro"/>
</dbReference>
<dbReference type="GO" id="GO:0042626">
    <property type="term" value="F:ATPase-coupled transmembrane transporter activity"/>
    <property type="evidence" value="ECO:0007669"/>
    <property type="project" value="TreeGrafter"/>
</dbReference>
<dbReference type="PANTHER" id="PTHR43553:SF27">
    <property type="entry name" value="ENERGY-COUPLING FACTOR TRANSPORTER ATP-BINDING PROTEIN ECFA2"/>
    <property type="match status" value="1"/>
</dbReference>
<evidence type="ECO:0000256" key="6">
    <source>
        <dbReference type="ARBA" id="ARBA00022840"/>
    </source>
</evidence>
<dbReference type="Pfam" id="PF00005">
    <property type="entry name" value="ABC_tran"/>
    <property type="match status" value="1"/>
</dbReference>
<keyword evidence="3" id="KW-0813">Transport</keyword>
<evidence type="ECO:0000256" key="1">
    <source>
        <dbReference type="ARBA" id="ARBA00004202"/>
    </source>
</evidence>